<name>A0A074KYT5_9BACT</name>
<dbReference type="InterPro" id="IPR011044">
    <property type="entry name" value="Quino_amine_DH_bsu"/>
</dbReference>
<dbReference type="SUPFAM" id="SSF50960">
    <property type="entry name" value="TolB, C-terminal domain"/>
    <property type="match status" value="1"/>
</dbReference>
<accession>A0A074KYT5</accession>
<dbReference type="STRING" id="1048983.EL17_05415"/>
<dbReference type="Gene3D" id="2.60.40.10">
    <property type="entry name" value="Immunoglobulins"/>
    <property type="match status" value="1"/>
</dbReference>
<dbReference type="EMBL" id="JMIH01000014">
    <property type="protein sequence ID" value="KEO75111.1"/>
    <property type="molecule type" value="Genomic_DNA"/>
</dbReference>
<dbReference type="InterPro" id="IPR013783">
    <property type="entry name" value="Ig-like_fold"/>
</dbReference>
<comment type="caution">
    <text evidence="2">The sequence shown here is derived from an EMBL/GenBank/DDBJ whole genome shotgun (WGS) entry which is preliminary data.</text>
</comment>
<reference evidence="2 3" key="1">
    <citation type="submission" date="2014-04" db="EMBL/GenBank/DDBJ databases">
        <title>Characterization and application of a salt tolerant electro-active bacterium.</title>
        <authorList>
            <person name="Yang L."/>
            <person name="Wei S."/>
            <person name="Tay Q.X.M."/>
        </authorList>
    </citation>
    <scope>NUCLEOTIDE SEQUENCE [LARGE SCALE GENOMIC DNA]</scope>
    <source>
        <strain evidence="2 3">LY1</strain>
    </source>
</reference>
<keyword evidence="1" id="KW-1133">Transmembrane helix</keyword>
<dbReference type="RefSeq" id="WP_035071672.1">
    <property type="nucleotide sequence ID" value="NZ_JMIH01000014.1"/>
</dbReference>
<gene>
    <name evidence="2" type="ORF">EL17_05415</name>
</gene>
<dbReference type="eggNOG" id="COG3291">
    <property type="taxonomic scope" value="Bacteria"/>
</dbReference>
<sequence>MELSNYLANLKYIFLYLMLLGIFFPLVPSQAQGFNNNEWVFGYCDGATQRNYISFGKDGEGRVRQLTGLGSVQPYSAGNSALAIDPITGEVLFYTNGFLIFNSVNEIIQGAAPNINGLQNGRQTVAIGILDYEPDGDKIYYTFYISPNGSLLYSIVDMNNPGGAPAGQPPRGAVVAGTKDTPIGQAQGAIAVIKSPDSPSYLMSYTNGTIIAREIGNTEGTLTETSSAAFPFVPKSIVFDEDSGQLILIPEDPSSDIAIVAFDTASGTLGAITYIEGTGGGTGVEGVAISPDREYLYYSRGNQLFRIPMSDLNAEPELIALENNIYRIYDLKTGPDGNTYYIYEETEGGPQLVGRIENPDEEDIEALEVDEDPFDGTDFCGRIFPQFAPNATIDPEVDFTWEPDMPCQNNPIQLTSSITPQNYRPVSFEWSFEPALTDEDGEEIEADYNQEHFLLPEGATAQESIQVTLTVTFADGTTKTVPKTINLTQNELQANFTPQDTTVCEGTCLDIASLLEASTGDAQGGGMGGGQQPDNLEYLWSDIRTWGPKERPCVLDKPGLYWVLVRDPQNPGCTAYASIRINVWDIDDPRNNIWYFGDGAGLDFNPGIGPDGEDLPVPRPIEEPHPQQIPAGVTTISDASGQVLFYSDGETVWDANHTELATGIGGDRDASQSVLAVPVPQDETLFYLFTLGGGEAKFTVVDIKGSDGGAGFGNVTTSNNFLFSPTTDKVAAVGAGDTTWVAFHELGNNTFRFYPVTAQGIGPPVLSSLGSNHNFGTGEVGAMKFSPDGTKLAVTINDGGANRLEIFDFDPSTGALTEYALLDVGAEGNIYGLEFSNDGSRVFVSYTDNNSRVEEFKIEPVEDCFECFDDSSSQAEREECILNTKDILSSAGPFGALQIGPDGQIYVARPGQTVVGQLQVGQDCEESNYNDQAHDAMPGPSRLGLPAFVNNDGSSIPEPSLEGPEIFCLDEEGNTAGLFGGGGEPDIDFYRWIILNPSGEEVYSQQGSEDAQEIEYSFQLEGTYTVRLNVDRCTEMDYYVEEMQVLVISPPTIILPEDAALCAGQPITLTAVDPDDPRIEEYIFQWVNAAGEILGEDNTIEVITESIYTVTVSFAVSAAEDEESFSSCPTTASIFVGPEFEFNVDQGAEEICLGEEVTFIPDTPILGNWYYILEGEDDRVLIGEFYELELDTDELAGPGIYTIILVTEDPIITDCPIEKTFALIVNSLPAFEARSLNDNVDCETNDGLLEIEAFEDIEELLIEETGRTYNFTAGQSVQITELAPGNYTLIASNGGCTYSRTVTIPNANIPEAYEYQAAVIQDCEMGGGSLVITFTNGPVTGAYEITRQGSNGITIRETFANLAVVTVPDLEEGEYSVEIFTEDGCSIPDPDLYPIAFDQVDFSIPSSVTSCGPFQLIPSSNQNPVYTVLDANGNNINLQNGGYLLEAGTFTVIGEATDFCPRERLITVTIQPAVPFDLQEPINVCEGPFAYIANLNGRPSEEFIIRWRNEVGEIVSRGQHFNPRAAGNYSLEVTLRGSSNCAATPIAFTVPTLPTRVPVELSSPSSCAFDGAYITANGNFNEELTISWFLDGIELVAFEGLTEITSVADGIYSVQILNINGCILGEDSYQLYESDLAPIVLEESYTICALEGITTPLDPGEYDNYAWIFDGNIVSTERMYSPTQPGEYQLRVRDSFGCELTEAFMIIEDCEPAVRFPTAMKLGRNDQLFVIYVNEFVSYVQVLIYNRWGELIHVDETNEVAPNTPLLPWNGSVRGKNVPIGTYPVIIRYRSDSQNLDREIKRALLILE</sequence>
<dbReference type="Gene3D" id="2.130.10.10">
    <property type="entry name" value="YVTN repeat-like/Quinoprotein amine dehydrogenase"/>
    <property type="match status" value="2"/>
</dbReference>
<dbReference type="InterPro" id="IPR015943">
    <property type="entry name" value="WD40/YVTN_repeat-like_dom_sf"/>
</dbReference>
<dbReference type="Proteomes" id="UP000027821">
    <property type="component" value="Unassembled WGS sequence"/>
</dbReference>
<organism evidence="2 3">
    <name type="scientific">Anditalea andensis</name>
    <dbReference type="NCBI Taxonomy" id="1048983"/>
    <lineage>
        <taxon>Bacteria</taxon>
        <taxon>Pseudomonadati</taxon>
        <taxon>Bacteroidota</taxon>
        <taxon>Cytophagia</taxon>
        <taxon>Cytophagales</taxon>
        <taxon>Cytophagaceae</taxon>
        <taxon>Anditalea</taxon>
    </lineage>
</organism>
<evidence type="ECO:0000256" key="1">
    <source>
        <dbReference type="SAM" id="Phobius"/>
    </source>
</evidence>
<evidence type="ECO:0000313" key="2">
    <source>
        <dbReference type="EMBL" id="KEO75111.1"/>
    </source>
</evidence>
<dbReference type="SUPFAM" id="SSF50969">
    <property type="entry name" value="YVTN repeat-like/Quinoprotein amine dehydrogenase"/>
    <property type="match status" value="1"/>
</dbReference>
<feature type="transmembrane region" description="Helical" evidence="1">
    <location>
        <begin position="12"/>
        <end position="28"/>
    </location>
</feature>
<protein>
    <recommendedName>
        <fullName evidence="4">PKD domain-containing protein</fullName>
    </recommendedName>
</protein>
<proteinExistence type="predicted"/>
<evidence type="ECO:0000313" key="3">
    <source>
        <dbReference type="Proteomes" id="UP000027821"/>
    </source>
</evidence>
<keyword evidence="1" id="KW-0812">Transmembrane</keyword>
<keyword evidence="3" id="KW-1185">Reference proteome</keyword>
<keyword evidence="1" id="KW-0472">Membrane</keyword>
<evidence type="ECO:0008006" key="4">
    <source>
        <dbReference type="Google" id="ProtNLM"/>
    </source>
</evidence>